<keyword evidence="9 10" id="KW-0998">Cell outer membrane</keyword>
<evidence type="ECO:0000313" key="14">
    <source>
        <dbReference type="EMBL" id="MDQ0289579.1"/>
    </source>
</evidence>
<keyword evidence="2 10" id="KW-0813">Transport</keyword>
<evidence type="ECO:0000256" key="7">
    <source>
        <dbReference type="ARBA" id="ARBA00023136"/>
    </source>
</evidence>
<keyword evidence="4 10" id="KW-0812">Transmembrane</keyword>
<dbReference type="Proteomes" id="UP001238163">
    <property type="component" value="Unassembled WGS sequence"/>
</dbReference>
<feature type="domain" description="TonB-dependent receptor plug" evidence="13">
    <location>
        <begin position="68"/>
        <end position="174"/>
    </location>
</feature>
<evidence type="ECO:0000259" key="13">
    <source>
        <dbReference type="Pfam" id="PF07715"/>
    </source>
</evidence>
<evidence type="ECO:0000256" key="2">
    <source>
        <dbReference type="ARBA" id="ARBA00022448"/>
    </source>
</evidence>
<keyword evidence="8 14" id="KW-0675">Receptor</keyword>
<dbReference type="PANTHER" id="PTHR30069">
    <property type="entry name" value="TONB-DEPENDENT OUTER MEMBRANE RECEPTOR"/>
    <property type="match status" value="1"/>
</dbReference>
<keyword evidence="15" id="KW-1185">Reference proteome</keyword>
<keyword evidence="5" id="KW-0732">Signal</keyword>
<protein>
    <submittedName>
        <fullName evidence="14">Iron complex outermembrane receptor protein</fullName>
    </submittedName>
</protein>
<evidence type="ECO:0000256" key="10">
    <source>
        <dbReference type="PROSITE-ProRule" id="PRU01360"/>
    </source>
</evidence>
<comment type="subcellular location">
    <subcellularLocation>
        <location evidence="1 10">Cell outer membrane</location>
        <topology evidence="1 10">Multi-pass membrane protein</topology>
    </subcellularLocation>
</comment>
<dbReference type="RefSeq" id="WP_307261025.1">
    <property type="nucleotide sequence ID" value="NZ_JAUSVL010000001.1"/>
</dbReference>
<dbReference type="Gene3D" id="2.40.170.20">
    <property type="entry name" value="TonB-dependent receptor, beta-barrel domain"/>
    <property type="match status" value="1"/>
</dbReference>
<evidence type="ECO:0000256" key="1">
    <source>
        <dbReference type="ARBA" id="ARBA00004571"/>
    </source>
</evidence>
<evidence type="ECO:0000256" key="5">
    <source>
        <dbReference type="ARBA" id="ARBA00022729"/>
    </source>
</evidence>
<dbReference type="InterPro" id="IPR000531">
    <property type="entry name" value="Beta-barrel_TonB"/>
</dbReference>
<keyword evidence="6 11" id="KW-0798">TonB box</keyword>
<keyword evidence="3 10" id="KW-1134">Transmembrane beta strand</keyword>
<evidence type="ECO:0000256" key="11">
    <source>
        <dbReference type="RuleBase" id="RU003357"/>
    </source>
</evidence>
<dbReference type="GO" id="GO:0044718">
    <property type="term" value="P:siderophore transmembrane transport"/>
    <property type="evidence" value="ECO:0007669"/>
    <property type="project" value="TreeGrafter"/>
</dbReference>
<reference evidence="14" key="1">
    <citation type="submission" date="2023-07" db="EMBL/GenBank/DDBJ databases">
        <title>Genomic Encyclopedia of Type Strains, Phase IV (KMG-IV): sequencing the most valuable type-strain genomes for metagenomic binning, comparative biology and taxonomic classification.</title>
        <authorList>
            <person name="Goeker M."/>
        </authorList>
    </citation>
    <scope>NUCLEOTIDE SEQUENCE</scope>
    <source>
        <strain evidence="14">DSM 24202</strain>
    </source>
</reference>
<dbReference type="GO" id="GO:0009279">
    <property type="term" value="C:cell outer membrane"/>
    <property type="evidence" value="ECO:0007669"/>
    <property type="project" value="UniProtKB-SubCell"/>
</dbReference>
<dbReference type="Pfam" id="PF07715">
    <property type="entry name" value="Plug"/>
    <property type="match status" value="1"/>
</dbReference>
<dbReference type="InterPro" id="IPR012910">
    <property type="entry name" value="Plug_dom"/>
</dbReference>
<dbReference type="AlphaFoldDB" id="A0AAE3VG66"/>
<comment type="caution">
    <text evidence="14">The sequence shown here is derived from an EMBL/GenBank/DDBJ whole genome shotgun (WGS) entry which is preliminary data.</text>
</comment>
<proteinExistence type="inferred from homology"/>
<dbReference type="InterPro" id="IPR039426">
    <property type="entry name" value="TonB-dep_rcpt-like"/>
</dbReference>
<keyword evidence="7 10" id="KW-0472">Membrane</keyword>
<evidence type="ECO:0000313" key="15">
    <source>
        <dbReference type="Proteomes" id="UP001238163"/>
    </source>
</evidence>
<feature type="domain" description="TonB-dependent receptor-like beta-barrel" evidence="12">
    <location>
        <begin position="231"/>
        <end position="632"/>
    </location>
</feature>
<dbReference type="SUPFAM" id="SSF56935">
    <property type="entry name" value="Porins"/>
    <property type="match status" value="1"/>
</dbReference>
<comment type="similarity">
    <text evidence="10 11">Belongs to the TonB-dependent receptor family.</text>
</comment>
<name>A0AAE3VG66_9BACT</name>
<dbReference type="Pfam" id="PF00593">
    <property type="entry name" value="TonB_dep_Rec_b-barrel"/>
    <property type="match status" value="1"/>
</dbReference>
<evidence type="ECO:0000259" key="12">
    <source>
        <dbReference type="Pfam" id="PF00593"/>
    </source>
</evidence>
<dbReference type="PANTHER" id="PTHR30069:SF29">
    <property type="entry name" value="HEMOGLOBIN AND HEMOGLOBIN-HAPTOGLOBIN-BINDING PROTEIN 1-RELATED"/>
    <property type="match status" value="1"/>
</dbReference>
<dbReference type="CDD" id="cd01347">
    <property type="entry name" value="ligand_gated_channel"/>
    <property type="match status" value="1"/>
</dbReference>
<evidence type="ECO:0000256" key="4">
    <source>
        <dbReference type="ARBA" id="ARBA00022692"/>
    </source>
</evidence>
<evidence type="ECO:0000256" key="9">
    <source>
        <dbReference type="ARBA" id="ARBA00023237"/>
    </source>
</evidence>
<organism evidence="14 15">
    <name type="scientific">Oligosphaera ethanolica</name>
    <dbReference type="NCBI Taxonomy" id="760260"/>
    <lineage>
        <taxon>Bacteria</taxon>
        <taxon>Pseudomonadati</taxon>
        <taxon>Lentisphaerota</taxon>
        <taxon>Oligosphaeria</taxon>
        <taxon>Oligosphaerales</taxon>
        <taxon>Oligosphaeraceae</taxon>
        <taxon>Oligosphaera</taxon>
    </lineage>
</organism>
<sequence>MAVDDSLVRKYRRHGLAMAAFVCAVVFAADDLTVVAPASSPLSPPPPVPALELETLTVTGTPLRRRVTDVTSTVSVIDEAAIDASNADYVMDMIDQLPGVYTRKEGVYGRHAIELRGLGSNCRRIQTLVDGRPEKMSLFGCTVTQTLPLANVERIEVVRGPESVLYGSDAMGGVVNIITKRREDEGFESSVLTSYGSNSTVHSVLRHGGKIGAFDYYGTYDRKQTDGHRANSAYEADFGSLRLGYQLDEVWRAELSGQFFRDKGEDPGPVTAPYTHDDVMKYKRWSWNANLLGNWDNGTAFSFTLYNNSGTHRFHMPSIGDYWYSDDRTTGTLTKLSLTLHDDDRIRDVLTLGHDYQYQWAEPRSAWVRYAKASYGPGANFMDFGPYSTHSHDFFAFNELTIGPVVNTVGLRMHYDNHRHEWEALPQLGLLWHVNARTALRGKIGKGFRLAKYSELHLFPAHNEDLDPEEVWSYELGLTHDLTDWLSLAITGFYMDVRNEVQTVPNPKPPPASINVNSDDYTIRGIESTLTIKPCAGLLAEFSYTYMDIEDPSGSNHANRQGKPESVFNGVVSYTWRDLRLSMEGKYVTGLYDANLLAGSAVEKVDDFFVANAKLSYQLREGLELFAGVDNLFDKDYEEIPGYVMPGITAFCGMKMEF</sequence>
<evidence type="ECO:0000256" key="6">
    <source>
        <dbReference type="ARBA" id="ARBA00023077"/>
    </source>
</evidence>
<gene>
    <name evidence="14" type="ORF">J3R75_001686</name>
</gene>
<evidence type="ECO:0000256" key="3">
    <source>
        <dbReference type="ARBA" id="ARBA00022452"/>
    </source>
</evidence>
<dbReference type="Gene3D" id="2.170.130.10">
    <property type="entry name" value="TonB-dependent receptor, plug domain"/>
    <property type="match status" value="1"/>
</dbReference>
<dbReference type="EMBL" id="JAUSVL010000001">
    <property type="protein sequence ID" value="MDQ0289579.1"/>
    <property type="molecule type" value="Genomic_DNA"/>
</dbReference>
<accession>A0AAE3VG66</accession>
<dbReference type="InterPro" id="IPR036942">
    <property type="entry name" value="Beta-barrel_TonB_sf"/>
</dbReference>
<dbReference type="InterPro" id="IPR037066">
    <property type="entry name" value="Plug_dom_sf"/>
</dbReference>
<dbReference type="GO" id="GO:0015344">
    <property type="term" value="F:siderophore uptake transmembrane transporter activity"/>
    <property type="evidence" value="ECO:0007669"/>
    <property type="project" value="TreeGrafter"/>
</dbReference>
<evidence type="ECO:0000256" key="8">
    <source>
        <dbReference type="ARBA" id="ARBA00023170"/>
    </source>
</evidence>
<dbReference type="PROSITE" id="PS52016">
    <property type="entry name" value="TONB_DEPENDENT_REC_3"/>
    <property type="match status" value="1"/>
</dbReference>